<protein>
    <submittedName>
        <fullName evidence="3">Intracellular protease</fullName>
    </submittedName>
</protein>
<feature type="compositionally biased region" description="Polar residues" evidence="1">
    <location>
        <begin position="1"/>
        <end position="17"/>
    </location>
</feature>
<proteinExistence type="predicted"/>
<dbReference type="SUPFAM" id="SSF52317">
    <property type="entry name" value="Class I glutamine amidotransferase-like"/>
    <property type="match status" value="1"/>
</dbReference>
<feature type="region of interest" description="Disordered" evidence="1">
    <location>
        <begin position="1"/>
        <end position="22"/>
    </location>
</feature>
<reference evidence="3" key="1">
    <citation type="submission" date="2020-02" db="EMBL/GenBank/DDBJ databases">
        <authorList>
            <person name="Meier V. D."/>
        </authorList>
    </citation>
    <scope>NUCLEOTIDE SEQUENCE</scope>
    <source>
        <strain evidence="3">AVDCRST_MAG35</strain>
    </source>
</reference>
<accession>A0A6J4QGP0</accession>
<dbReference type="GO" id="GO:0006508">
    <property type="term" value="P:proteolysis"/>
    <property type="evidence" value="ECO:0007669"/>
    <property type="project" value="UniProtKB-KW"/>
</dbReference>
<dbReference type="Gene3D" id="3.40.50.880">
    <property type="match status" value="1"/>
</dbReference>
<organism evidence="3">
    <name type="scientific">uncultured Quadrisphaera sp</name>
    <dbReference type="NCBI Taxonomy" id="904978"/>
    <lineage>
        <taxon>Bacteria</taxon>
        <taxon>Bacillati</taxon>
        <taxon>Actinomycetota</taxon>
        <taxon>Actinomycetes</taxon>
        <taxon>Kineosporiales</taxon>
        <taxon>Kineosporiaceae</taxon>
        <taxon>Quadrisphaera</taxon>
        <taxon>environmental samples</taxon>
    </lineage>
</organism>
<evidence type="ECO:0000313" key="3">
    <source>
        <dbReference type="EMBL" id="CAA9437071.1"/>
    </source>
</evidence>
<keyword evidence="3" id="KW-0645">Protease</keyword>
<dbReference type="PANTHER" id="PTHR43130:SF2">
    <property type="entry name" value="DJ-1_PFPI DOMAIN-CONTAINING PROTEIN"/>
    <property type="match status" value="1"/>
</dbReference>
<dbReference type="AlphaFoldDB" id="A0A6J4QGP0"/>
<dbReference type="GO" id="GO:0008233">
    <property type="term" value="F:peptidase activity"/>
    <property type="evidence" value="ECO:0007669"/>
    <property type="project" value="UniProtKB-KW"/>
</dbReference>
<dbReference type="EMBL" id="CADCUY010000575">
    <property type="protein sequence ID" value="CAA9437071.1"/>
    <property type="molecule type" value="Genomic_DNA"/>
</dbReference>
<dbReference type="InterPro" id="IPR052158">
    <property type="entry name" value="INH-QAR"/>
</dbReference>
<gene>
    <name evidence="3" type="ORF">AVDCRST_MAG35-3048</name>
</gene>
<dbReference type="InterPro" id="IPR029062">
    <property type="entry name" value="Class_I_gatase-like"/>
</dbReference>
<sequence>MSAPSQPSTDPTATPSIASPLPALDGPRPVVAMVMYPGMTLLDLVGPHATLAPTMEAHLVAGTLDDVITDSGAAIRPGTTFADAPTDVDVLFVPGGAGTGGAMADEELLAFVADRGARARYVTSVCSGSLILGAVGLLQGYRASSHWTALDLLPLFGAEIATERVVIDRNRITGGGVTAGIDFGLTLLDVLQGRHVAEMTQLAMEYDPQPPFTSGSPATADPALVAMIRAGVEPVNQAVRDAIDQRRLAS</sequence>
<dbReference type="PANTHER" id="PTHR43130">
    <property type="entry name" value="ARAC-FAMILY TRANSCRIPTIONAL REGULATOR"/>
    <property type="match status" value="1"/>
</dbReference>
<dbReference type="InterPro" id="IPR002818">
    <property type="entry name" value="DJ-1/PfpI"/>
</dbReference>
<evidence type="ECO:0000256" key="1">
    <source>
        <dbReference type="SAM" id="MobiDB-lite"/>
    </source>
</evidence>
<name>A0A6J4QGP0_9ACTN</name>
<keyword evidence="3" id="KW-0378">Hydrolase</keyword>
<dbReference type="CDD" id="cd03139">
    <property type="entry name" value="GATase1_PfpI_2"/>
    <property type="match status" value="1"/>
</dbReference>
<feature type="domain" description="DJ-1/PfpI" evidence="2">
    <location>
        <begin position="31"/>
        <end position="188"/>
    </location>
</feature>
<evidence type="ECO:0000259" key="2">
    <source>
        <dbReference type="Pfam" id="PF01965"/>
    </source>
</evidence>
<dbReference type="GO" id="GO:0006355">
    <property type="term" value="P:regulation of DNA-templated transcription"/>
    <property type="evidence" value="ECO:0007669"/>
    <property type="project" value="TreeGrafter"/>
</dbReference>
<dbReference type="Pfam" id="PF01965">
    <property type="entry name" value="DJ-1_PfpI"/>
    <property type="match status" value="1"/>
</dbReference>